<dbReference type="Proteomes" id="UP000248410">
    <property type="component" value="Chromosome"/>
</dbReference>
<sequence length="121" mass="14015">MGMREAFLVLDNYRILKLSCYSGECDWFLLDQNTYLYEEKILNRGKFNIIGNAEDQRVMKIIFSFILAGVDPNNIVCKEKTGRVECVKDNIGFGLAEGKWSGKIFFDKDEVKKFLSYMSTK</sequence>
<dbReference type="KEGG" id="asul:DFR86_01465"/>
<name>A0A2U9IK91_9CREN</name>
<reference evidence="1 2" key="1">
    <citation type="submission" date="2018-05" db="EMBL/GenBank/DDBJ databases">
        <title>Complete Genome Sequences of Extremely Thermoacidophilic, Metal-Mobilizing Type-Strain Members of the Archaeal Family Sulfolobaceae: Acidianus brierleyi DSM-1651T, Acidianus sulfidivorans DSM-18786T, Metallosphaera hakonensis DSM-7519T, and Metallosphaera prunae DSM-10039T.</title>
        <authorList>
            <person name="Counts J.A."/>
            <person name="Kelly R.M."/>
        </authorList>
    </citation>
    <scope>NUCLEOTIDE SEQUENCE [LARGE SCALE GENOMIC DNA]</scope>
    <source>
        <strain evidence="1 2">JP7</strain>
    </source>
</reference>
<evidence type="ECO:0000313" key="2">
    <source>
        <dbReference type="Proteomes" id="UP000248410"/>
    </source>
</evidence>
<gene>
    <name evidence="1" type="ORF">DFR86_01465</name>
</gene>
<evidence type="ECO:0000313" key="1">
    <source>
        <dbReference type="EMBL" id="AWR96344.1"/>
    </source>
</evidence>
<accession>A0A2U9IK91</accession>
<keyword evidence="2" id="KW-1185">Reference proteome</keyword>
<organism evidence="1 2">
    <name type="scientific">Acidianus sulfidivorans JP7</name>
    <dbReference type="NCBI Taxonomy" id="619593"/>
    <lineage>
        <taxon>Archaea</taxon>
        <taxon>Thermoproteota</taxon>
        <taxon>Thermoprotei</taxon>
        <taxon>Sulfolobales</taxon>
        <taxon>Sulfolobaceae</taxon>
        <taxon>Acidianus</taxon>
    </lineage>
</organism>
<dbReference type="EMBL" id="CP029288">
    <property type="protein sequence ID" value="AWR96344.1"/>
    <property type="molecule type" value="Genomic_DNA"/>
</dbReference>
<dbReference type="AlphaFoldDB" id="A0A2U9IK91"/>
<protein>
    <submittedName>
        <fullName evidence="1">Uncharacterized protein</fullName>
    </submittedName>
</protein>
<proteinExistence type="predicted"/>